<dbReference type="GO" id="GO:0007234">
    <property type="term" value="P:osmosensory signaling via phosphorelay pathway"/>
    <property type="evidence" value="ECO:0007669"/>
    <property type="project" value="TreeGrafter"/>
</dbReference>
<dbReference type="NCBIfam" id="TIGR00229">
    <property type="entry name" value="sensory_box"/>
    <property type="match status" value="1"/>
</dbReference>
<evidence type="ECO:0000259" key="18">
    <source>
        <dbReference type="PROSITE" id="PS50885"/>
    </source>
</evidence>
<evidence type="ECO:0000256" key="3">
    <source>
        <dbReference type="ARBA" id="ARBA00012438"/>
    </source>
</evidence>
<feature type="transmembrane region" description="Helical" evidence="15">
    <location>
        <begin position="34"/>
        <end position="52"/>
    </location>
</feature>
<evidence type="ECO:0000256" key="5">
    <source>
        <dbReference type="ARBA" id="ARBA00022553"/>
    </source>
</evidence>
<dbReference type="InterPro" id="IPR035965">
    <property type="entry name" value="PAS-like_dom_sf"/>
</dbReference>
<keyword evidence="12" id="KW-0902">Two-component regulatory system</keyword>
<feature type="transmembrane region" description="Helical" evidence="15">
    <location>
        <begin position="322"/>
        <end position="347"/>
    </location>
</feature>
<evidence type="ECO:0000313" key="19">
    <source>
        <dbReference type="EMBL" id="CAI4031107.1"/>
    </source>
</evidence>
<feature type="compositionally biased region" description="Polar residues" evidence="14">
    <location>
        <begin position="1"/>
        <end position="15"/>
    </location>
</feature>
<dbReference type="Gene3D" id="1.10.287.130">
    <property type="match status" value="1"/>
</dbReference>
<dbReference type="InterPro" id="IPR050351">
    <property type="entry name" value="BphY/WalK/GraS-like"/>
</dbReference>
<feature type="domain" description="Histidine kinase" evidence="16">
    <location>
        <begin position="550"/>
        <end position="760"/>
    </location>
</feature>
<dbReference type="SMART" id="SM00387">
    <property type="entry name" value="HATPase_c"/>
    <property type="match status" value="1"/>
</dbReference>
<dbReference type="InterPro" id="IPR000014">
    <property type="entry name" value="PAS"/>
</dbReference>
<evidence type="ECO:0000256" key="11">
    <source>
        <dbReference type="ARBA" id="ARBA00022989"/>
    </source>
</evidence>
<evidence type="ECO:0000256" key="9">
    <source>
        <dbReference type="ARBA" id="ARBA00022777"/>
    </source>
</evidence>
<feature type="domain" description="HAMP" evidence="18">
    <location>
        <begin position="348"/>
        <end position="400"/>
    </location>
</feature>
<dbReference type="PROSITE" id="PS50109">
    <property type="entry name" value="HIS_KIN"/>
    <property type="match status" value="1"/>
</dbReference>
<dbReference type="GO" id="GO:0030295">
    <property type="term" value="F:protein kinase activator activity"/>
    <property type="evidence" value="ECO:0007669"/>
    <property type="project" value="TreeGrafter"/>
</dbReference>
<dbReference type="AlphaFoldDB" id="A0AA86MY67"/>
<dbReference type="CDD" id="cd06225">
    <property type="entry name" value="HAMP"/>
    <property type="match status" value="1"/>
</dbReference>
<evidence type="ECO:0000256" key="10">
    <source>
        <dbReference type="ARBA" id="ARBA00022840"/>
    </source>
</evidence>
<evidence type="ECO:0000256" key="4">
    <source>
        <dbReference type="ARBA" id="ARBA00022475"/>
    </source>
</evidence>
<dbReference type="SMART" id="SM00304">
    <property type="entry name" value="HAMP"/>
    <property type="match status" value="1"/>
</dbReference>
<evidence type="ECO:0000259" key="17">
    <source>
        <dbReference type="PROSITE" id="PS50112"/>
    </source>
</evidence>
<keyword evidence="20" id="KW-1185">Reference proteome</keyword>
<accession>A0AA86MY67</accession>
<evidence type="ECO:0000256" key="12">
    <source>
        <dbReference type="ARBA" id="ARBA00023012"/>
    </source>
</evidence>
<dbReference type="CDD" id="cd00130">
    <property type="entry name" value="PAS"/>
    <property type="match status" value="1"/>
</dbReference>
<dbReference type="InterPro" id="IPR003660">
    <property type="entry name" value="HAMP_dom"/>
</dbReference>
<sequence length="760" mass="84481">MPESNSLPTTGTSIRPITGAAPSTEGRPRHLRPVWFVLLLLIPCLALTLYYYQYGVLTESSGGSLVPSTSYAFVLLLINLDLIGLVVLTLLLSRNLIKAYFERRHRLVGSGFRAKLVAAFIGFSLIPTVLLAFVASRVVDKAVDVWFSDQIDHVMRDSFEVAKMHHAGHMTVAVNSARAISQEIFREDLMAPTQRDLLIAAMARARADHNVAGVEIYSAKMETLTKALAPEVPGQVIDLPIGQLVLQVINTKQEMTSVQEASNGRLIRAGVPILSSANRSEVDGVVVVDSYLPESLLAKMEGIGQRYAEYKQMRAMKNPIKAGAYLFVAVVTVMILFGATWFGFYVARSITVPIQRLAQATEAIAQGDLDVHIEAKATDEIGTLVESFNRMTADLRAGKAEIESANESLRRSNVEIERRRAYTQTVVDTIAAGLLSIDRQGRITTFNPSAERILGIWGDRVGNRAANEVFKEFKLDLFQTAYDRMLADQRDTLSLEGQVEAQGKVLTIGLSCSRMKDEAGRDLGFVLVFEDLTDLIKAQKAAAWQEVAQRIAHEIKNPLTPIQLSAQRLRKKYFEQAPDFDRIFDEGTQVIVNEVGSLKNMVDEFSKFARMPAPQMAEGSLHDVLREVIALYQGAHKDVEFLADFDEVLPSVRFDREQIKRVLVNLFNNGVQAMNQKGRLWVTTRYDGKRRRAVVSVADEGTGISSEDHEKLFMPYFSRKRTGTGLGLAISRRIITDHEGQIYAANNQPRGTVFTFELPV</sequence>
<dbReference type="Pfam" id="PF00512">
    <property type="entry name" value="HisKA"/>
    <property type="match status" value="1"/>
</dbReference>
<dbReference type="PANTHER" id="PTHR42878">
    <property type="entry name" value="TWO-COMPONENT HISTIDINE KINASE"/>
    <property type="match status" value="1"/>
</dbReference>
<dbReference type="SMART" id="SM00388">
    <property type="entry name" value="HisKA"/>
    <property type="match status" value="1"/>
</dbReference>
<dbReference type="Gene3D" id="3.30.450.20">
    <property type="entry name" value="PAS domain"/>
    <property type="match status" value="1"/>
</dbReference>
<evidence type="ECO:0000256" key="15">
    <source>
        <dbReference type="SAM" id="Phobius"/>
    </source>
</evidence>
<keyword evidence="13 15" id="KW-0472">Membrane</keyword>
<keyword evidence="6" id="KW-0808">Transferase</keyword>
<dbReference type="Gene3D" id="6.10.340.10">
    <property type="match status" value="1"/>
</dbReference>
<protein>
    <recommendedName>
        <fullName evidence="3">histidine kinase</fullName>
        <ecNumber evidence="3">2.7.13.3</ecNumber>
    </recommendedName>
</protein>
<dbReference type="GO" id="GO:0005524">
    <property type="term" value="F:ATP binding"/>
    <property type="evidence" value="ECO:0007669"/>
    <property type="project" value="UniProtKB-KW"/>
</dbReference>
<dbReference type="InterPro" id="IPR013767">
    <property type="entry name" value="PAS_fold"/>
</dbReference>
<evidence type="ECO:0000313" key="20">
    <source>
        <dbReference type="Proteomes" id="UP001179121"/>
    </source>
</evidence>
<keyword evidence="9 19" id="KW-0418">Kinase</keyword>
<dbReference type="GO" id="GO:0005886">
    <property type="term" value="C:plasma membrane"/>
    <property type="evidence" value="ECO:0007669"/>
    <property type="project" value="UniProtKB-SubCell"/>
</dbReference>
<dbReference type="PROSITE" id="PS50885">
    <property type="entry name" value="HAMP"/>
    <property type="match status" value="1"/>
</dbReference>
<dbReference type="Pfam" id="PF00672">
    <property type="entry name" value="HAMP"/>
    <property type="match status" value="1"/>
</dbReference>
<evidence type="ECO:0000256" key="8">
    <source>
        <dbReference type="ARBA" id="ARBA00022741"/>
    </source>
</evidence>
<dbReference type="Pfam" id="PF00989">
    <property type="entry name" value="PAS"/>
    <property type="match status" value="1"/>
</dbReference>
<dbReference type="InterPro" id="IPR003661">
    <property type="entry name" value="HisK_dim/P_dom"/>
</dbReference>
<name>A0AA86MY67_9BACT</name>
<evidence type="ECO:0000256" key="1">
    <source>
        <dbReference type="ARBA" id="ARBA00000085"/>
    </source>
</evidence>
<dbReference type="EC" id="2.7.13.3" evidence="3"/>
<keyword evidence="8" id="KW-0547">Nucleotide-binding</keyword>
<dbReference type="GO" id="GO:0000155">
    <property type="term" value="F:phosphorelay sensor kinase activity"/>
    <property type="evidence" value="ECO:0007669"/>
    <property type="project" value="InterPro"/>
</dbReference>
<feature type="domain" description="PAS" evidence="17">
    <location>
        <begin position="419"/>
        <end position="489"/>
    </location>
</feature>
<dbReference type="PIRSF" id="PIRSF037532">
    <property type="entry name" value="STHK_NtrY"/>
    <property type="match status" value="1"/>
</dbReference>
<evidence type="ECO:0000256" key="6">
    <source>
        <dbReference type="ARBA" id="ARBA00022679"/>
    </source>
</evidence>
<organism evidence="19 20">
    <name type="scientific">Nitrospira tepida</name>
    <dbReference type="NCBI Taxonomy" id="2973512"/>
    <lineage>
        <taxon>Bacteria</taxon>
        <taxon>Pseudomonadati</taxon>
        <taxon>Nitrospirota</taxon>
        <taxon>Nitrospiria</taxon>
        <taxon>Nitrospirales</taxon>
        <taxon>Nitrospiraceae</taxon>
        <taxon>Nitrospira</taxon>
    </lineage>
</organism>
<dbReference type="SUPFAM" id="SSF55874">
    <property type="entry name" value="ATPase domain of HSP90 chaperone/DNA topoisomerase II/histidine kinase"/>
    <property type="match status" value="1"/>
</dbReference>
<dbReference type="InterPro" id="IPR004358">
    <property type="entry name" value="Sig_transdc_His_kin-like_C"/>
</dbReference>
<evidence type="ECO:0000256" key="7">
    <source>
        <dbReference type="ARBA" id="ARBA00022692"/>
    </source>
</evidence>
<gene>
    <name evidence="19" type="ORF">DNFV4_01537</name>
</gene>
<dbReference type="SUPFAM" id="SSF47384">
    <property type="entry name" value="Homodimeric domain of signal transducing histidine kinase"/>
    <property type="match status" value="1"/>
</dbReference>
<dbReference type="RefSeq" id="WP_289268066.1">
    <property type="nucleotide sequence ID" value="NZ_OX365700.1"/>
</dbReference>
<dbReference type="SMART" id="SM00091">
    <property type="entry name" value="PAS"/>
    <property type="match status" value="1"/>
</dbReference>
<comment type="catalytic activity">
    <reaction evidence="1">
        <text>ATP + protein L-histidine = ADP + protein N-phospho-L-histidine.</text>
        <dbReference type="EC" id="2.7.13.3"/>
    </reaction>
</comment>
<proteinExistence type="predicted"/>
<keyword evidence="5" id="KW-0597">Phosphoprotein</keyword>
<dbReference type="CDD" id="cd00082">
    <property type="entry name" value="HisKA"/>
    <property type="match status" value="1"/>
</dbReference>
<dbReference type="Proteomes" id="UP001179121">
    <property type="component" value="Chromosome"/>
</dbReference>
<reference evidence="19" key="1">
    <citation type="submission" date="2022-10" db="EMBL/GenBank/DDBJ databases">
        <authorList>
            <person name="Koch H."/>
        </authorList>
    </citation>
    <scope>NUCLEOTIDE SEQUENCE</scope>
    <source>
        <strain evidence="19">DNF</strain>
    </source>
</reference>
<keyword evidence="4" id="KW-1003">Cell membrane</keyword>
<evidence type="ECO:0000259" key="16">
    <source>
        <dbReference type="PROSITE" id="PS50109"/>
    </source>
</evidence>
<evidence type="ECO:0000256" key="13">
    <source>
        <dbReference type="ARBA" id="ARBA00023136"/>
    </source>
</evidence>
<dbReference type="PANTHER" id="PTHR42878:SF7">
    <property type="entry name" value="SENSOR HISTIDINE KINASE GLRK"/>
    <property type="match status" value="1"/>
</dbReference>
<dbReference type="InterPro" id="IPR005467">
    <property type="entry name" value="His_kinase_dom"/>
</dbReference>
<dbReference type="InterPro" id="IPR036097">
    <property type="entry name" value="HisK_dim/P_sf"/>
</dbReference>
<dbReference type="Pfam" id="PF19312">
    <property type="entry name" value="NtrY_N"/>
    <property type="match status" value="1"/>
</dbReference>
<dbReference type="Gene3D" id="3.30.565.10">
    <property type="entry name" value="Histidine kinase-like ATPase, C-terminal domain"/>
    <property type="match status" value="1"/>
</dbReference>
<keyword evidence="11 15" id="KW-1133">Transmembrane helix</keyword>
<keyword evidence="10" id="KW-0067">ATP-binding</keyword>
<dbReference type="InterPro" id="IPR045671">
    <property type="entry name" value="NtrY-like_N"/>
</dbReference>
<feature type="transmembrane region" description="Helical" evidence="15">
    <location>
        <begin position="72"/>
        <end position="93"/>
    </location>
</feature>
<dbReference type="PROSITE" id="PS50112">
    <property type="entry name" value="PAS"/>
    <property type="match status" value="1"/>
</dbReference>
<feature type="region of interest" description="Disordered" evidence="14">
    <location>
        <begin position="1"/>
        <end position="26"/>
    </location>
</feature>
<dbReference type="SUPFAM" id="SSF158472">
    <property type="entry name" value="HAMP domain-like"/>
    <property type="match status" value="1"/>
</dbReference>
<dbReference type="SUPFAM" id="SSF55785">
    <property type="entry name" value="PYP-like sensor domain (PAS domain)"/>
    <property type="match status" value="1"/>
</dbReference>
<keyword evidence="7 15" id="KW-0812">Transmembrane</keyword>
<dbReference type="InterPro" id="IPR003594">
    <property type="entry name" value="HATPase_dom"/>
</dbReference>
<dbReference type="GO" id="GO:0000156">
    <property type="term" value="F:phosphorelay response regulator activity"/>
    <property type="evidence" value="ECO:0007669"/>
    <property type="project" value="TreeGrafter"/>
</dbReference>
<dbReference type="Pfam" id="PF02518">
    <property type="entry name" value="HATPase_c"/>
    <property type="match status" value="1"/>
</dbReference>
<dbReference type="InterPro" id="IPR017232">
    <property type="entry name" value="NtrY"/>
</dbReference>
<dbReference type="GO" id="GO:0006355">
    <property type="term" value="P:regulation of DNA-templated transcription"/>
    <property type="evidence" value="ECO:0007669"/>
    <property type="project" value="InterPro"/>
</dbReference>
<comment type="subcellular location">
    <subcellularLocation>
        <location evidence="2">Cell membrane</location>
        <topology evidence="2">Multi-pass membrane protein</topology>
    </subcellularLocation>
</comment>
<dbReference type="InterPro" id="IPR036890">
    <property type="entry name" value="HATPase_C_sf"/>
</dbReference>
<dbReference type="KEGG" id="nti:DNFV4_01537"/>
<evidence type="ECO:0000256" key="2">
    <source>
        <dbReference type="ARBA" id="ARBA00004651"/>
    </source>
</evidence>
<dbReference type="PRINTS" id="PR00344">
    <property type="entry name" value="BCTRLSENSOR"/>
</dbReference>
<evidence type="ECO:0000256" key="14">
    <source>
        <dbReference type="SAM" id="MobiDB-lite"/>
    </source>
</evidence>
<dbReference type="EMBL" id="OX365700">
    <property type="protein sequence ID" value="CAI4031107.1"/>
    <property type="molecule type" value="Genomic_DNA"/>
</dbReference>